<dbReference type="eggNOG" id="KOG1122">
    <property type="taxonomic scope" value="Eukaryota"/>
</dbReference>
<dbReference type="GO" id="GO:0003723">
    <property type="term" value="F:RNA binding"/>
    <property type="evidence" value="ECO:0007669"/>
    <property type="project" value="UniProtKB-UniRule"/>
</dbReference>
<dbReference type="GO" id="GO:0008173">
    <property type="term" value="F:RNA methyltransferase activity"/>
    <property type="evidence" value="ECO:0007669"/>
    <property type="project" value="InterPro"/>
</dbReference>
<feature type="binding site" evidence="6">
    <location>
        <position position="182"/>
    </location>
    <ligand>
        <name>S-adenosyl-L-methionine</name>
        <dbReference type="ChEBI" id="CHEBI:59789"/>
    </ligand>
</feature>
<evidence type="ECO:0000259" key="7">
    <source>
        <dbReference type="PROSITE" id="PS51686"/>
    </source>
</evidence>
<dbReference type="OMA" id="GWFEQQD"/>
<evidence type="ECO:0000256" key="6">
    <source>
        <dbReference type="PROSITE-ProRule" id="PRU01023"/>
    </source>
</evidence>
<keyword evidence="2 6" id="KW-0489">Methyltransferase</keyword>
<sequence>MDAASRLECPSWAWERFRAAYGDGVDAELRALQLDAPLDLRVNTLKATRHEALAAIRSAGFAAERTPYSPVGIRLPSRAVALGAIPGLREGVVDPQDEGSQLVALLLGAKPGEHVVDYCAGAGGKTLALAAQMRNKGRLVAMDVDHARLERGAPRRKKAGVDNVQTHVIEQGKDNFDRVLVDAPCSGVGAWRRNPDARWLRRTRPIEELLPVQAEVLQRAARLVRPGGTLVYATCSLLPEENEAQVEAFLASADGAEFELAPPEHFGAPFDDGYLRLSPARHGCDGFFGAALVRSEGGWTRRGRRTAGASC</sequence>
<dbReference type="RefSeq" id="XP_005764509.1">
    <property type="nucleotide sequence ID" value="XM_005764452.1"/>
</dbReference>
<comment type="similarity">
    <text evidence="1 6">Belongs to the class I-like SAM-binding methyltransferase superfamily. RsmB/NOP family.</text>
</comment>
<dbReference type="EnsemblProtists" id="EOD12080">
    <property type="protein sequence ID" value="EOD12080"/>
    <property type="gene ID" value="EMIHUDRAFT_67232"/>
</dbReference>
<dbReference type="PROSITE" id="PS01153">
    <property type="entry name" value="NOL1_NOP2_SUN"/>
    <property type="match status" value="1"/>
</dbReference>
<dbReference type="PRINTS" id="PR02008">
    <property type="entry name" value="RCMTFAMILY"/>
</dbReference>
<dbReference type="InterPro" id="IPR049560">
    <property type="entry name" value="MeTrfase_RsmB-F_NOP2_cat"/>
</dbReference>
<dbReference type="GeneID" id="17258280"/>
<dbReference type="PANTHER" id="PTHR22807:SF53">
    <property type="entry name" value="RIBOSOMAL RNA SMALL SUBUNIT METHYLTRANSFERASE B-RELATED"/>
    <property type="match status" value="1"/>
</dbReference>
<reference evidence="8" key="2">
    <citation type="submission" date="2024-10" db="UniProtKB">
        <authorList>
            <consortium name="EnsemblProtists"/>
        </authorList>
    </citation>
    <scope>IDENTIFICATION</scope>
</reference>
<keyword evidence="9" id="KW-1185">Reference proteome</keyword>
<evidence type="ECO:0000313" key="8">
    <source>
        <dbReference type="EnsemblProtists" id="EOD12080"/>
    </source>
</evidence>
<dbReference type="InterPro" id="IPR029063">
    <property type="entry name" value="SAM-dependent_MTases_sf"/>
</dbReference>
<evidence type="ECO:0000256" key="5">
    <source>
        <dbReference type="ARBA" id="ARBA00022884"/>
    </source>
</evidence>
<dbReference type="Pfam" id="PF01189">
    <property type="entry name" value="Methyltr_RsmB-F"/>
    <property type="match status" value="1"/>
</dbReference>
<feature type="binding site" evidence="6">
    <location>
        <position position="143"/>
    </location>
    <ligand>
        <name>S-adenosyl-L-methionine</name>
        <dbReference type="ChEBI" id="CHEBI:59789"/>
    </ligand>
</feature>
<reference evidence="9" key="1">
    <citation type="journal article" date="2013" name="Nature">
        <title>Pan genome of the phytoplankton Emiliania underpins its global distribution.</title>
        <authorList>
            <person name="Read B.A."/>
            <person name="Kegel J."/>
            <person name="Klute M.J."/>
            <person name="Kuo A."/>
            <person name="Lefebvre S.C."/>
            <person name="Maumus F."/>
            <person name="Mayer C."/>
            <person name="Miller J."/>
            <person name="Monier A."/>
            <person name="Salamov A."/>
            <person name="Young J."/>
            <person name="Aguilar M."/>
            <person name="Claverie J.M."/>
            <person name="Frickenhaus S."/>
            <person name="Gonzalez K."/>
            <person name="Herman E.K."/>
            <person name="Lin Y.C."/>
            <person name="Napier J."/>
            <person name="Ogata H."/>
            <person name="Sarno A.F."/>
            <person name="Shmutz J."/>
            <person name="Schroeder D."/>
            <person name="de Vargas C."/>
            <person name="Verret F."/>
            <person name="von Dassow P."/>
            <person name="Valentin K."/>
            <person name="Van de Peer Y."/>
            <person name="Wheeler G."/>
            <person name="Dacks J.B."/>
            <person name="Delwiche C.F."/>
            <person name="Dyhrman S.T."/>
            <person name="Glockner G."/>
            <person name="John U."/>
            <person name="Richards T."/>
            <person name="Worden A.Z."/>
            <person name="Zhang X."/>
            <person name="Grigoriev I.V."/>
            <person name="Allen A.E."/>
            <person name="Bidle K."/>
            <person name="Borodovsky M."/>
            <person name="Bowler C."/>
            <person name="Brownlee C."/>
            <person name="Cock J.M."/>
            <person name="Elias M."/>
            <person name="Gladyshev V.N."/>
            <person name="Groth M."/>
            <person name="Guda C."/>
            <person name="Hadaegh A."/>
            <person name="Iglesias-Rodriguez M.D."/>
            <person name="Jenkins J."/>
            <person name="Jones B.M."/>
            <person name="Lawson T."/>
            <person name="Leese F."/>
            <person name="Lindquist E."/>
            <person name="Lobanov A."/>
            <person name="Lomsadze A."/>
            <person name="Malik S.B."/>
            <person name="Marsh M.E."/>
            <person name="Mackinder L."/>
            <person name="Mock T."/>
            <person name="Mueller-Roeber B."/>
            <person name="Pagarete A."/>
            <person name="Parker M."/>
            <person name="Probert I."/>
            <person name="Quesneville H."/>
            <person name="Raines C."/>
            <person name="Rensing S.A."/>
            <person name="Riano-Pachon D.M."/>
            <person name="Richier S."/>
            <person name="Rokitta S."/>
            <person name="Shiraiwa Y."/>
            <person name="Soanes D.M."/>
            <person name="van der Giezen M."/>
            <person name="Wahlund T.M."/>
            <person name="Williams B."/>
            <person name="Wilson W."/>
            <person name="Wolfe G."/>
            <person name="Wurch L.L."/>
        </authorList>
    </citation>
    <scope>NUCLEOTIDE SEQUENCE</scope>
</reference>
<evidence type="ECO:0000256" key="4">
    <source>
        <dbReference type="ARBA" id="ARBA00022691"/>
    </source>
</evidence>
<dbReference type="InterPro" id="IPR023267">
    <property type="entry name" value="RCMT"/>
</dbReference>
<dbReference type="KEGG" id="ehx:EMIHUDRAFT_67232"/>
<organism evidence="8 9">
    <name type="scientific">Emiliania huxleyi (strain CCMP1516)</name>
    <dbReference type="NCBI Taxonomy" id="280463"/>
    <lineage>
        <taxon>Eukaryota</taxon>
        <taxon>Haptista</taxon>
        <taxon>Haptophyta</taxon>
        <taxon>Prymnesiophyceae</taxon>
        <taxon>Isochrysidales</taxon>
        <taxon>Noelaerhabdaceae</taxon>
        <taxon>Emiliania</taxon>
    </lineage>
</organism>
<dbReference type="Gene3D" id="3.40.50.150">
    <property type="entry name" value="Vaccinia Virus protein VP39"/>
    <property type="match status" value="1"/>
</dbReference>
<keyword evidence="4 6" id="KW-0949">S-adenosyl-L-methionine</keyword>
<evidence type="ECO:0000256" key="1">
    <source>
        <dbReference type="ARBA" id="ARBA00007494"/>
    </source>
</evidence>
<dbReference type="PROSITE" id="PS51686">
    <property type="entry name" value="SAM_MT_RSMB_NOP"/>
    <property type="match status" value="1"/>
</dbReference>
<evidence type="ECO:0000256" key="2">
    <source>
        <dbReference type="ARBA" id="ARBA00022603"/>
    </source>
</evidence>
<dbReference type="PaxDb" id="2903-EOD12080"/>
<dbReference type="InterPro" id="IPR018314">
    <property type="entry name" value="RsmB/NOL1/NOP2-like_CS"/>
</dbReference>
<dbReference type="SUPFAM" id="SSF53335">
    <property type="entry name" value="S-adenosyl-L-methionine-dependent methyltransferases"/>
    <property type="match status" value="1"/>
</dbReference>
<feature type="active site" description="Nucleophile" evidence="6">
    <location>
        <position position="235"/>
    </location>
</feature>
<feature type="domain" description="SAM-dependent MTase RsmB/NOP-type" evidence="7">
    <location>
        <begin position="28"/>
        <end position="295"/>
    </location>
</feature>
<dbReference type="InterPro" id="IPR001678">
    <property type="entry name" value="MeTrfase_RsmB-F_NOP2_dom"/>
</dbReference>
<dbReference type="AlphaFoldDB" id="A0A0D3ILE5"/>
<comment type="caution">
    <text evidence="6">Lacks conserved residue(s) required for the propagation of feature annotation.</text>
</comment>
<dbReference type="Pfam" id="PF22458">
    <property type="entry name" value="RsmF-B_ferredox"/>
    <property type="match status" value="1"/>
</dbReference>
<accession>A0A0D3ILE5</accession>
<evidence type="ECO:0000313" key="9">
    <source>
        <dbReference type="Proteomes" id="UP000013827"/>
    </source>
</evidence>
<protein>
    <recommendedName>
        <fullName evidence="7">SAM-dependent MTase RsmB/NOP-type domain-containing protein</fullName>
    </recommendedName>
</protein>
<keyword evidence="3 6" id="KW-0808">Transferase</keyword>
<dbReference type="CDD" id="cd02440">
    <property type="entry name" value="AdoMet_MTases"/>
    <property type="match status" value="1"/>
</dbReference>
<dbReference type="PANTHER" id="PTHR22807">
    <property type="entry name" value="NOP2 YEAST -RELATED NOL1/NOP2/FMU SUN DOMAIN-CONTAINING"/>
    <property type="match status" value="1"/>
</dbReference>
<evidence type="ECO:0000256" key="3">
    <source>
        <dbReference type="ARBA" id="ARBA00022679"/>
    </source>
</evidence>
<keyword evidence="5 6" id="KW-0694">RNA-binding</keyword>
<dbReference type="Proteomes" id="UP000013827">
    <property type="component" value="Unassembled WGS sequence"/>
</dbReference>
<dbReference type="HOGENOM" id="CLU_005316_0_2_1"/>
<dbReference type="InterPro" id="IPR054728">
    <property type="entry name" value="RsmB-like_ferredoxin"/>
</dbReference>
<dbReference type="STRING" id="2903.R1DBZ5"/>
<dbReference type="GO" id="GO:0001510">
    <property type="term" value="P:RNA methylation"/>
    <property type="evidence" value="ECO:0007669"/>
    <property type="project" value="InterPro"/>
</dbReference>
<name>A0A0D3ILE5_EMIH1</name>
<proteinExistence type="inferred from homology"/>